<evidence type="ECO:0000256" key="3">
    <source>
        <dbReference type="ARBA" id="ARBA00023002"/>
    </source>
</evidence>
<evidence type="ECO:0000313" key="7">
    <source>
        <dbReference type="Proteomes" id="UP000051012"/>
    </source>
</evidence>
<feature type="domain" description="Alanine dehydrogenase/pyridine nucleotide transhydrogenase NAD(H)-binding" evidence="4">
    <location>
        <begin position="154"/>
        <end position="303"/>
    </location>
</feature>
<dbReference type="InterPro" id="IPR007698">
    <property type="entry name" value="AlaDH/PNT_NAD(H)-bd"/>
</dbReference>
<dbReference type="EC" id="1.4.1.1" evidence="2"/>
<dbReference type="Pfam" id="PF01262">
    <property type="entry name" value="AlaDh_PNT_C"/>
    <property type="match status" value="1"/>
</dbReference>
<dbReference type="EMBL" id="LJNI01000008">
    <property type="protein sequence ID" value="KPJ74298.1"/>
    <property type="molecule type" value="Genomic_DNA"/>
</dbReference>
<dbReference type="InterPro" id="IPR036291">
    <property type="entry name" value="NAD(P)-bd_dom_sf"/>
</dbReference>
<comment type="caution">
    <text evidence="6">The sequence shown here is derived from an EMBL/GenBank/DDBJ whole genome shotgun (WGS) entry which is preliminary data.</text>
</comment>
<dbReference type="Gene3D" id="3.40.50.720">
    <property type="entry name" value="NAD(P)-binding Rossmann-like Domain"/>
    <property type="match status" value="2"/>
</dbReference>
<name>A0A0S7YIB4_UNCT6</name>
<dbReference type="SMART" id="SM01002">
    <property type="entry name" value="AlaDh_PNT_C"/>
    <property type="match status" value="1"/>
</dbReference>
<dbReference type="PANTHER" id="PTHR42795">
    <property type="entry name" value="ALANINE DEHYDROGENASE"/>
    <property type="match status" value="1"/>
</dbReference>
<accession>A0A0S7YIB4</accession>
<gene>
    <name evidence="6" type="ORF">AMJ52_01050</name>
</gene>
<dbReference type="SUPFAM" id="SSF51735">
    <property type="entry name" value="NAD(P)-binding Rossmann-fold domains"/>
    <property type="match status" value="1"/>
</dbReference>
<dbReference type="GO" id="GO:0000286">
    <property type="term" value="F:alanine dehydrogenase activity"/>
    <property type="evidence" value="ECO:0007669"/>
    <property type="project" value="UniProtKB-EC"/>
</dbReference>
<proteinExistence type="inferred from homology"/>
<dbReference type="GO" id="GO:0042853">
    <property type="term" value="P:L-alanine catabolic process"/>
    <property type="evidence" value="ECO:0007669"/>
    <property type="project" value="InterPro"/>
</dbReference>
<evidence type="ECO:0000313" key="6">
    <source>
        <dbReference type="EMBL" id="KPJ74298.1"/>
    </source>
</evidence>
<evidence type="ECO:0000256" key="2">
    <source>
        <dbReference type="ARBA" id="ARBA00012897"/>
    </source>
</evidence>
<dbReference type="PANTHER" id="PTHR42795:SF1">
    <property type="entry name" value="ALANINE DEHYDROGENASE"/>
    <property type="match status" value="1"/>
</dbReference>
<feature type="domain" description="Alanine dehydrogenase/pyridine nucleotide transhydrogenase N-terminal" evidence="5">
    <location>
        <begin position="4"/>
        <end position="142"/>
    </location>
</feature>
<sequence length="362" mass="39589">MIFGVPRELAPFKDIPEFRVGLSPMGVYELSLYGAKVYVETNAGKGAGFSDVDYEKAGATIVYSKEEAYRRADVVLKVRRPQQEEYAFITENQVIMGFIHLITARKEFIKLVEDKKITLIGYEIVQKSDGRLPIVIPMSEMAGKLSVQLAARLLESPGGGRGILLSGIAGIPPAEVVILGAGTLGNNAAQAFAGIGANVYALDIDRDCLDELARSTAGMRVTTMFATKHNIEKLVKFADVVIGAVLLPGKRSPILVSKEMVKTMRKGAVIIDFSIDQGGCIETSKITPSGKFIYREHDVIHFCMPNATTLVARTATHTITSSAFPYLRTIAEHGFEQALRENEDLQRGIYAEKGSVRKEYLP</sequence>
<dbReference type="GO" id="GO:0005886">
    <property type="term" value="C:plasma membrane"/>
    <property type="evidence" value="ECO:0007669"/>
    <property type="project" value="TreeGrafter"/>
</dbReference>
<keyword evidence="3" id="KW-0560">Oxidoreductase</keyword>
<dbReference type="Proteomes" id="UP000051012">
    <property type="component" value="Unassembled WGS sequence"/>
</dbReference>
<dbReference type="Pfam" id="PF05222">
    <property type="entry name" value="AlaDh_PNT_N"/>
    <property type="match status" value="1"/>
</dbReference>
<reference evidence="6 7" key="1">
    <citation type="journal article" date="2015" name="Microbiome">
        <title>Genomic resolution of linkages in carbon, nitrogen, and sulfur cycling among widespread estuary sediment bacteria.</title>
        <authorList>
            <person name="Baker B.J."/>
            <person name="Lazar C.S."/>
            <person name="Teske A.P."/>
            <person name="Dick G.J."/>
        </authorList>
    </citation>
    <scope>NUCLEOTIDE SEQUENCE [LARGE SCALE GENOMIC DNA]</scope>
    <source>
        <strain evidence="6">DG_78</strain>
    </source>
</reference>
<protein>
    <recommendedName>
        <fullName evidence="2">alanine dehydrogenase</fullName>
        <ecNumber evidence="2">1.4.1.1</ecNumber>
    </recommendedName>
</protein>
<evidence type="ECO:0000259" key="4">
    <source>
        <dbReference type="SMART" id="SM01002"/>
    </source>
</evidence>
<evidence type="ECO:0000256" key="1">
    <source>
        <dbReference type="ARBA" id="ARBA00005689"/>
    </source>
</evidence>
<dbReference type="CDD" id="cd05305">
    <property type="entry name" value="L-AlaDH"/>
    <property type="match status" value="1"/>
</dbReference>
<dbReference type="SUPFAM" id="SSF52283">
    <property type="entry name" value="Formate/glycerate dehydrogenase catalytic domain-like"/>
    <property type="match status" value="1"/>
</dbReference>
<dbReference type="InterPro" id="IPR008141">
    <property type="entry name" value="Ala_DH"/>
</dbReference>
<organism evidence="6 7">
    <name type="scientific">candidate division TA06 bacterium DG_78</name>
    <dbReference type="NCBI Taxonomy" id="1703772"/>
    <lineage>
        <taxon>Bacteria</taxon>
        <taxon>Bacteria division TA06</taxon>
    </lineage>
</organism>
<dbReference type="AlphaFoldDB" id="A0A0S7YIB4"/>
<dbReference type="InterPro" id="IPR007886">
    <property type="entry name" value="AlaDH/PNT_N"/>
</dbReference>
<comment type="similarity">
    <text evidence="1">Belongs to the AlaDH/PNT family.</text>
</comment>
<dbReference type="PATRIC" id="fig|1703772.3.peg.315"/>
<dbReference type="SMART" id="SM01003">
    <property type="entry name" value="AlaDh_PNT_N"/>
    <property type="match status" value="1"/>
</dbReference>
<evidence type="ECO:0000259" key="5">
    <source>
        <dbReference type="SMART" id="SM01003"/>
    </source>
</evidence>